<dbReference type="EMBL" id="MN739774">
    <property type="protein sequence ID" value="QHT25732.1"/>
    <property type="molecule type" value="Genomic_DNA"/>
</dbReference>
<accession>A0A6C0EAF7</accession>
<dbReference type="SUPFAM" id="SSF82185">
    <property type="entry name" value="Histone H3 K4-specific methyltransferase SET7/9 N-terminal domain"/>
    <property type="match status" value="1"/>
</dbReference>
<sequence length="296" mass="35228">MASLTDICEANLEYIENPITVYKKCNRYILILCKLEDTVTNESREFIIDPKYAKYKANKLRVLKIFDMFTLEEILELKQEYTYVKNEIVEEVTYCKTIEVAYYADNYKLNLTNGKFIEWYENGSKRTEYTLVNGKIDGIYKYWWDNGNLHIMNTMSNGILDGETRVYYTNGKINILRNYVNNVMNGDYYEWYNNEKIKIKCTYINEKKDGTEETWYENGNRKFVCDFKNGIHHGRCISYYENGRERELFTYENGILNGDHIFFYDDGKIVHKCKYSNGSTKNLLWTDLNNNPSHPL</sequence>
<dbReference type="Gene3D" id="2.20.110.10">
    <property type="entry name" value="Histone H3 K4-specific methyltransferase SET7/9 N-terminal domain"/>
    <property type="match status" value="3"/>
</dbReference>
<evidence type="ECO:0008006" key="2">
    <source>
        <dbReference type="Google" id="ProtNLM"/>
    </source>
</evidence>
<dbReference type="AlphaFoldDB" id="A0A6C0EAF7"/>
<dbReference type="Pfam" id="PF07661">
    <property type="entry name" value="MORN_2"/>
    <property type="match status" value="5"/>
</dbReference>
<dbReference type="InterPro" id="IPR011652">
    <property type="entry name" value="MORN_2"/>
</dbReference>
<organism evidence="1">
    <name type="scientific">viral metagenome</name>
    <dbReference type="NCBI Taxonomy" id="1070528"/>
    <lineage>
        <taxon>unclassified sequences</taxon>
        <taxon>metagenomes</taxon>
        <taxon>organismal metagenomes</taxon>
    </lineage>
</organism>
<name>A0A6C0EAF7_9ZZZZ</name>
<proteinExistence type="predicted"/>
<reference evidence="1" key="1">
    <citation type="journal article" date="2020" name="Nature">
        <title>Giant virus diversity and host interactions through global metagenomics.</title>
        <authorList>
            <person name="Schulz F."/>
            <person name="Roux S."/>
            <person name="Paez-Espino D."/>
            <person name="Jungbluth S."/>
            <person name="Walsh D.A."/>
            <person name="Denef V.J."/>
            <person name="McMahon K.D."/>
            <person name="Konstantinidis K.T."/>
            <person name="Eloe-Fadrosh E.A."/>
            <person name="Kyrpides N.C."/>
            <person name="Woyke T."/>
        </authorList>
    </citation>
    <scope>NUCLEOTIDE SEQUENCE</scope>
    <source>
        <strain evidence="1">GVMAG-M-3300023179-27</strain>
    </source>
</reference>
<evidence type="ECO:0000313" key="1">
    <source>
        <dbReference type="EMBL" id="QHT25732.1"/>
    </source>
</evidence>
<protein>
    <recommendedName>
        <fullName evidence="2">MORN-repeat protein</fullName>
    </recommendedName>
</protein>